<evidence type="ECO:0000256" key="3">
    <source>
        <dbReference type="ARBA" id="ARBA00022801"/>
    </source>
</evidence>
<keyword evidence="3" id="KW-0378">Hydrolase</keyword>
<gene>
    <name evidence="7" type="ORF">H8716_05130</name>
</gene>
<keyword evidence="4" id="KW-0546">Nucleotide metabolism</keyword>
<feature type="domain" description="dUTPase-like" evidence="6">
    <location>
        <begin position="30"/>
        <end position="145"/>
    </location>
</feature>
<evidence type="ECO:0000256" key="1">
    <source>
        <dbReference type="ARBA" id="ARBA00006581"/>
    </source>
</evidence>
<dbReference type="RefSeq" id="WP_249307466.1">
    <property type="nucleotide sequence ID" value="NZ_JACRSZ010000003.1"/>
</dbReference>
<dbReference type="InterPro" id="IPR008181">
    <property type="entry name" value="dUTPase"/>
</dbReference>
<evidence type="ECO:0000256" key="4">
    <source>
        <dbReference type="ARBA" id="ARBA00023080"/>
    </source>
</evidence>
<protein>
    <recommendedName>
        <fullName evidence="2">dUTP diphosphatase</fullName>
        <ecNumber evidence="2">3.6.1.23</ecNumber>
    </recommendedName>
</protein>
<dbReference type="SUPFAM" id="SSF51283">
    <property type="entry name" value="dUTPase-like"/>
    <property type="match status" value="1"/>
</dbReference>
<comment type="similarity">
    <text evidence="1">Belongs to the dUTPase family.</text>
</comment>
<dbReference type="Pfam" id="PF00692">
    <property type="entry name" value="dUTPase"/>
    <property type="match status" value="1"/>
</dbReference>
<dbReference type="EC" id="3.6.1.23" evidence="2"/>
<dbReference type="EMBL" id="JACRSZ010000003">
    <property type="protein sequence ID" value="MBC8572473.1"/>
    <property type="molecule type" value="Genomic_DNA"/>
</dbReference>
<proteinExistence type="inferred from homology"/>
<comment type="catalytic activity">
    <reaction evidence="5">
        <text>dUTP + H2O = dUMP + diphosphate + H(+)</text>
        <dbReference type="Rhea" id="RHEA:10248"/>
        <dbReference type="ChEBI" id="CHEBI:15377"/>
        <dbReference type="ChEBI" id="CHEBI:15378"/>
        <dbReference type="ChEBI" id="CHEBI:33019"/>
        <dbReference type="ChEBI" id="CHEBI:61555"/>
        <dbReference type="ChEBI" id="CHEBI:246422"/>
        <dbReference type="EC" id="3.6.1.23"/>
    </reaction>
</comment>
<evidence type="ECO:0000259" key="6">
    <source>
        <dbReference type="Pfam" id="PF00692"/>
    </source>
</evidence>
<comment type="caution">
    <text evidence="7">The sequence shown here is derived from an EMBL/GenBank/DDBJ whole genome shotgun (WGS) entry which is preliminary data.</text>
</comment>
<evidence type="ECO:0000313" key="8">
    <source>
        <dbReference type="Proteomes" id="UP000657421"/>
    </source>
</evidence>
<accession>A0ABR7N9P9</accession>
<evidence type="ECO:0000256" key="5">
    <source>
        <dbReference type="ARBA" id="ARBA00047686"/>
    </source>
</evidence>
<keyword evidence="8" id="KW-1185">Reference proteome</keyword>
<name>A0ABR7N9P9_9FIRM</name>
<dbReference type="Gene3D" id="2.70.40.10">
    <property type="match status" value="1"/>
</dbReference>
<evidence type="ECO:0000256" key="2">
    <source>
        <dbReference type="ARBA" id="ARBA00012379"/>
    </source>
</evidence>
<organism evidence="7 8">
    <name type="scientific">Jingyaoa shaoxingensis</name>
    <dbReference type="NCBI Taxonomy" id="2763671"/>
    <lineage>
        <taxon>Bacteria</taxon>
        <taxon>Bacillati</taxon>
        <taxon>Bacillota</taxon>
        <taxon>Clostridia</taxon>
        <taxon>Lachnospirales</taxon>
        <taxon>Lachnospiraceae</taxon>
        <taxon>Jingyaoa</taxon>
    </lineage>
</organism>
<sequence>MKHTEKIQIKYFSDKIEHLRYIDGKSDWIDLRAAEDVVLKAGEFKLIPLGIAMKLPEGYEAHVVPRSSTFKNFGVIQTNHYGVIDESYCGDNDQWFVPVLAMRDTEIHVNDRICQFRIMEHQPVIEFEETEKLEGTDRGGFGSTGKA</sequence>
<dbReference type="InterPro" id="IPR033704">
    <property type="entry name" value="dUTPase_trimeric"/>
</dbReference>
<dbReference type="CDD" id="cd07557">
    <property type="entry name" value="trimeric_dUTPase"/>
    <property type="match status" value="1"/>
</dbReference>
<evidence type="ECO:0000313" key="7">
    <source>
        <dbReference type="EMBL" id="MBC8572473.1"/>
    </source>
</evidence>
<dbReference type="PANTHER" id="PTHR11241:SF0">
    <property type="entry name" value="DEOXYURIDINE 5'-TRIPHOSPHATE NUCLEOTIDOHYDROLASE"/>
    <property type="match status" value="1"/>
</dbReference>
<dbReference type="InterPro" id="IPR036157">
    <property type="entry name" value="dUTPase-like_sf"/>
</dbReference>
<dbReference type="Proteomes" id="UP000657421">
    <property type="component" value="Unassembled WGS sequence"/>
</dbReference>
<reference evidence="7 8" key="1">
    <citation type="submission" date="2020-08" db="EMBL/GenBank/DDBJ databases">
        <title>Genome public.</title>
        <authorList>
            <person name="Liu C."/>
            <person name="Sun Q."/>
        </authorList>
    </citation>
    <scope>NUCLEOTIDE SEQUENCE [LARGE SCALE GENOMIC DNA]</scope>
    <source>
        <strain evidence="7 8">NSJ-46</strain>
    </source>
</reference>
<dbReference type="PANTHER" id="PTHR11241">
    <property type="entry name" value="DEOXYURIDINE 5'-TRIPHOSPHATE NUCLEOTIDOHYDROLASE"/>
    <property type="match status" value="1"/>
</dbReference>
<dbReference type="InterPro" id="IPR029054">
    <property type="entry name" value="dUTPase-like"/>
</dbReference>